<gene>
    <name evidence="6" type="primary">nusB</name>
    <name evidence="9" type="ORF">CR155_18765</name>
</gene>
<evidence type="ECO:0000256" key="7">
    <source>
        <dbReference type="SAM" id="MobiDB-lite"/>
    </source>
</evidence>
<accession>A0A2N4UBA1</accession>
<feature type="region of interest" description="Disordered" evidence="7">
    <location>
        <begin position="25"/>
        <end position="45"/>
    </location>
</feature>
<dbReference type="EMBL" id="PDNV01000014">
    <property type="protein sequence ID" value="PLC52299.1"/>
    <property type="molecule type" value="Genomic_DNA"/>
</dbReference>
<dbReference type="HAMAP" id="MF_00073">
    <property type="entry name" value="NusB"/>
    <property type="match status" value="1"/>
</dbReference>
<dbReference type="InterPro" id="IPR035926">
    <property type="entry name" value="NusB-like_sf"/>
</dbReference>
<evidence type="ECO:0000256" key="6">
    <source>
        <dbReference type="HAMAP-Rule" id="MF_00073"/>
    </source>
</evidence>
<proteinExistence type="inferred from homology"/>
<sequence>MTTKTTKTTRTTKTISRTRTKILTINNTPGASSGASPRANSRSARRRAREFALQGVYSWLLHGDTGLQEAGAIDAHIRDDEEFQEADATWFKTLLHGVLREAPALRESFQPYIDRPLAELSPIEHGILLIGSFELIHHTEVPYKVAINEAVELAKSFGGTDGFKFVNGVLDRMAADVRPAEVQAAPRR</sequence>
<dbReference type="NCBIfam" id="TIGR01951">
    <property type="entry name" value="nusB"/>
    <property type="match status" value="1"/>
</dbReference>
<dbReference type="OrthoDB" id="9789556at2"/>
<dbReference type="PANTHER" id="PTHR11078:SF3">
    <property type="entry name" value="ANTITERMINATION NUSB DOMAIN-CONTAINING PROTEIN"/>
    <property type="match status" value="1"/>
</dbReference>
<comment type="caution">
    <text evidence="9">The sequence shown here is derived from an EMBL/GenBank/DDBJ whole genome shotgun (WGS) entry which is preliminary data.</text>
</comment>
<keyword evidence="4 6" id="KW-0805">Transcription regulation</keyword>
<dbReference type="Proteomes" id="UP000234328">
    <property type="component" value="Unassembled WGS sequence"/>
</dbReference>
<reference evidence="9 10" key="1">
    <citation type="submission" date="2017-10" db="EMBL/GenBank/DDBJ databases">
        <title>Two draft genome sequences of Pusillimonas sp. strains isolated from a nitrate- and radionuclide-contaminated groundwater in Russia.</title>
        <authorList>
            <person name="Grouzdev D.S."/>
            <person name="Tourova T.P."/>
            <person name="Goeva M.A."/>
            <person name="Babich T.L."/>
            <person name="Sokolova D.S."/>
            <person name="Abdullin R."/>
            <person name="Poltaraus A.B."/>
            <person name="Toshchakov S.V."/>
            <person name="Nazina T.N."/>
        </authorList>
    </citation>
    <scope>NUCLEOTIDE SEQUENCE [LARGE SCALE GENOMIC DNA]</scope>
    <source>
        <strain evidence="9 10">JR1/69-2-13</strain>
    </source>
</reference>
<keyword evidence="2 6" id="KW-0889">Transcription antitermination</keyword>
<comment type="function">
    <text evidence="6">Involved in transcription antitermination. Required for transcription of ribosomal RNA (rRNA) genes. Binds specifically to the boxA antiterminator sequence of the ribosomal RNA (rrn) operons.</text>
</comment>
<dbReference type="GO" id="GO:0031564">
    <property type="term" value="P:transcription antitermination"/>
    <property type="evidence" value="ECO:0007669"/>
    <property type="project" value="UniProtKB-KW"/>
</dbReference>
<dbReference type="PANTHER" id="PTHR11078">
    <property type="entry name" value="N UTILIZATION SUBSTANCE PROTEIN B-RELATED"/>
    <property type="match status" value="1"/>
</dbReference>
<dbReference type="InterPro" id="IPR006027">
    <property type="entry name" value="NusB_RsmB_TIM44"/>
</dbReference>
<evidence type="ECO:0000256" key="5">
    <source>
        <dbReference type="ARBA" id="ARBA00023163"/>
    </source>
</evidence>
<evidence type="ECO:0000256" key="1">
    <source>
        <dbReference type="ARBA" id="ARBA00005952"/>
    </source>
</evidence>
<dbReference type="Gene3D" id="1.10.940.10">
    <property type="entry name" value="NusB-like"/>
    <property type="match status" value="1"/>
</dbReference>
<dbReference type="GO" id="GO:0006353">
    <property type="term" value="P:DNA-templated transcription termination"/>
    <property type="evidence" value="ECO:0007669"/>
    <property type="project" value="UniProtKB-UniRule"/>
</dbReference>
<evidence type="ECO:0000313" key="9">
    <source>
        <dbReference type="EMBL" id="PLC52299.1"/>
    </source>
</evidence>
<dbReference type="GO" id="GO:0005829">
    <property type="term" value="C:cytosol"/>
    <property type="evidence" value="ECO:0007669"/>
    <property type="project" value="TreeGrafter"/>
</dbReference>
<dbReference type="Pfam" id="PF01029">
    <property type="entry name" value="NusB"/>
    <property type="match status" value="1"/>
</dbReference>
<evidence type="ECO:0000256" key="3">
    <source>
        <dbReference type="ARBA" id="ARBA00022884"/>
    </source>
</evidence>
<feature type="domain" description="NusB/RsmB/TIM44" evidence="8">
    <location>
        <begin position="46"/>
        <end position="174"/>
    </location>
</feature>
<keyword evidence="5 6" id="KW-0804">Transcription</keyword>
<feature type="compositionally biased region" description="Low complexity" evidence="7">
    <location>
        <begin position="25"/>
        <end position="42"/>
    </location>
</feature>
<dbReference type="SUPFAM" id="SSF48013">
    <property type="entry name" value="NusB-like"/>
    <property type="match status" value="1"/>
</dbReference>
<keyword evidence="10" id="KW-1185">Reference proteome</keyword>
<evidence type="ECO:0000256" key="4">
    <source>
        <dbReference type="ARBA" id="ARBA00023015"/>
    </source>
</evidence>
<dbReference type="InterPro" id="IPR011605">
    <property type="entry name" value="NusB_fam"/>
</dbReference>
<dbReference type="AlphaFoldDB" id="A0A2N4UBA1"/>
<name>A0A2N4UBA1_9BURK</name>
<evidence type="ECO:0000256" key="2">
    <source>
        <dbReference type="ARBA" id="ARBA00022814"/>
    </source>
</evidence>
<organism evidence="9 10">
    <name type="scientific">Pollutimonas nitritireducens</name>
    <dbReference type="NCBI Taxonomy" id="2045209"/>
    <lineage>
        <taxon>Bacteria</taxon>
        <taxon>Pseudomonadati</taxon>
        <taxon>Pseudomonadota</taxon>
        <taxon>Betaproteobacteria</taxon>
        <taxon>Burkholderiales</taxon>
        <taxon>Alcaligenaceae</taxon>
        <taxon>Pollutimonas</taxon>
    </lineage>
</organism>
<comment type="similarity">
    <text evidence="1 6">Belongs to the NusB family.</text>
</comment>
<dbReference type="GO" id="GO:0003723">
    <property type="term" value="F:RNA binding"/>
    <property type="evidence" value="ECO:0007669"/>
    <property type="project" value="UniProtKB-UniRule"/>
</dbReference>
<evidence type="ECO:0000259" key="8">
    <source>
        <dbReference type="Pfam" id="PF01029"/>
    </source>
</evidence>
<keyword evidence="3 6" id="KW-0694">RNA-binding</keyword>
<evidence type="ECO:0000313" key="10">
    <source>
        <dbReference type="Proteomes" id="UP000234328"/>
    </source>
</evidence>
<protein>
    <recommendedName>
        <fullName evidence="6">Transcription antitermination protein NusB</fullName>
    </recommendedName>
    <alternativeName>
        <fullName evidence="6">Antitermination factor NusB</fullName>
    </alternativeName>
</protein>